<dbReference type="EMBL" id="JAPFFK010000003">
    <property type="protein sequence ID" value="KAJ6770836.1"/>
    <property type="molecule type" value="Genomic_DNA"/>
</dbReference>
<keyword evidence="2" id="KW-1133">Transmembrane helix</keyword>
<organism evidence="3 4">
    <name type="scientific">Salix purpurea</name>
    <name type="common">Purple osier willow</name>
    <dbReference type="NCBI Taxonomy" id="77065"/>
    <lineage>
        <taxon>Eukaryota</taxon>
        <taxon>Viridiplantae</taxon>
        <taxon>Streptophyta</taxon>
        <taxon>Embryophyta</taxon>
        <taxon>Tracheophyta</taxon>
        <taxon>Spermatophyta</taxon>
        <taxon>Magnoliopsida</taxon>
        <taxon>eudicotyledons</taxon>
        <taxon>Gunneridae</taxon>
        <taxon>Pentapetalae</taxon>
        <taxon>rosids</taxon>
        <taxon>fabids</taxon>
        <taxon>Malpighiales</taxon>
        <taxon>Salicaceae</taxon>
        <taxon>Saliceae</taxon>
        <taxon>Salix</taxon>
    </lineage>
</organism>
<gene>
    <name evidence="3" type="ORF">OIU79_021476</name>
</gene>
<reference evidence="3" key="2">
    <citation type="journal article" date="2023" name="Int. J. Mol. Sci.">
        <title>De Novo Assembly and Annotation of 11 Diverse Shrub Willow (Salix) Genomes Reveals Novel Gene Organization in Sex-Linked Regions.</title>
        <authorList>
            <person name="Hyden B."/>
            <person name="Feng K."/>
            <person name="Yates T.B."/>
            <person name="Jawdy S."/>
            <person name="Cereghino C."/>
            <person name="Smart L.B."/>
            <person name="Muchero W."/>
        </authorList>
    </citation>
    <scope>NUCLEOTIDE SEQUENCE</scope>
    <source>
        <tissue evidence="3">Shoot tip</tissue>
    </source>
</reference>
<dbReference type="AlphaFoldDB" id="A0A9Q0WP66"/>
<evidence type="ECO:0000256" key="1">
    <source>
        <dbReference type="SAM" id="MobiDB-lite"/>
    </source>
</evidence>
<reference evidence="3" key="1">
    <citation type="submission" date="2022-11" db="EMBL/GenBank/DDBJ databases">
        <authorList>
            <person name="Hyden B.L."/>
            <person name="Feng K."/>
            <person name="Yates T."/>
            <person name="Jawdy S."/>
            <person name="Smart L.B."/>
            <person name="Muchero W."/>
        </authorList>
    </citation>
    <scope>NUCLEOTIDE SEQUENCE</scope>
    <source>
        <tissue evidence="3">Shoot tip</tissue>
    </source>
</reference>
<protein>
    <submittedName>
        <fullName evidence="3">TRANSMEMBRANE PROTEIN</fullName>
    </submittedName>
</protein>
<evidence type="ECO:0000256" key="2">
    <source>
        <dbReference type="SAM" id="Phobius"/>
    </source>
</evidence>
<comment type="caution">
    <text evidence="3">The sequence shown here is derived from an EMBL/GenBank/DDBJ whole genome shotgun (WGS) entry which is preliminary data.</text>
</comment>
<keyword evidence="4" id="KW-1185">Reference proteome</keyword>
<proteinExistence type="predicted"/>
<dbReference type="OrthoDB" id="1064107at2759"/>
<name>A0A9Q0WP66_SALPP</name>
<dbReference type="Proteomes" id="UP001151532">
    <property type="component" value="Chromosome 11"/>
</dbReference>
<keyword evidence="2" id="KW-0472">Membrane</keyword>
<keyword evidence="2 3" id="KW-0812">Transmembrane</keyword>
<dbReference type="PANTHER" id="PTHR36753:SF2">
    <property type="entry name" value="TRANSMEMBRANE PROTEIN"/>
    <property type="match status" value="1"/>
</dbReference>
<sequence length="279" mass="30678">MISAPERSLELLVCGERGRRIREGTLGVHVSKRWWVVWVLLGRVRGLGLLLGWEGKREVGVVREVAGPSGGRIRGGRDLLGVVREVAGPSGGRIRGGRDLGGHEEFVHVKRRTSRWRERRVLGFEGKLEKLASHDITTNQDSSPRRKGNTTRHITSKPTTPHHIAFTFSRPLNKPPHHSPSLFYKHTLNCLVSATKKKPRKPSSRKMCCGGRICMLCTCVILVVILIGLSFGFGVFKNGFHKVKDHIDACDPNAIGSLCGGGKASRPFLGFPAPPPGPF</sequence>
<feature type="region of interest" description="Disordered" evidence="1">
    <location>
        <begin position="133"/>
        <end position="161"/>
    </location>
</feature>
<evidence type="ECO:0000313" key="4">
    <source>
        <dbReference type="Proteomes" id="UP001151532"/>
    </source>
</evidence>
<feature type="transmembrane region" description="Helical" evidence="2">
    <location>
        <begin position="213"/>
        <end position="236"/>
    </location>
</feature>
<dbReference type="PANTHER" id="PTHR36753">
    <property type="entry name" value="TRANSMEMBRANE PROTEIN"/>
    <property type="match status" value="1"/>
</dbReference>
<accession>A0A9Q0WP66</accession>
<evidence type="ECO:0000313" key="3">
    <source>
        <dbReference type="EMBL" id="KAJ6770836.1"/>
    </source>
</evidence>